<reference evidence="1 2" key="1">
    <citation type="submission" date="2021-06" db="EMBL/GenBank/DDBJ databases">
        <title>Caerostris extrusa draft genome.</title>
        <authorList>
            <person name="Kono N."/>
            <person name="Arakawa K."/>
        </authorList>
    </citation>
    <scope>NUCLEOTIDE SEQUENCE [LARGE SCALE GENOMIC DNA]</scope>
</reference>
<name>A0AAV4R3R6_CAEEX</name>
<protein>
    <submittedName>
        <fullName evidence="1">Uncharacterized protein</fullName>
    </submittedName>
</protein>
<keyword evidence="2" id="KW-1185">Reference proteome</keyword>
<sequence>MAFMGKNNGLIWVQWPHLKTTVGSHKEAQQRKQTIKWHKFAFPSPLISKIKSKKCRFVVDAFGGNVEIFPSKTRYMCTVISIRCTPLVTWSSSCFFPFLSNKGVFIRVFHLHSS</sequence>
<evidence type="ECO:0000313" key="2">
    <source>
        <dbReference type="Proteomes" id="UP001054945"/>
    </source>
</evidence>
<dbReference type="AlphaFoldDB" id="A0AAV4R3R6"/>
<accession>A0AAV4R3R6</accession>
<organism evidence="1 2">
    <name type="scientific">Caerostris extrusa</name>
    <name type="common">Bark spider</name>
    <name type="synonym">Caerostris bankana</name>
    <dbReference type="NCBI Taxonomy" id="172846"/>
    <lineage>
        <taxon>Eukaryota</taxon>
        <taxon>Metazoa</taxon>
        <taxon>Ecdysozoa</taxon>
        <taxon>Arthropoda</taxon>
        <taxon>Chelicerata</taxon>
        <taxon>Arachnida</taxon>
        <taxon>Araneae</taxon>
        <taxon>Araneomorphae</taxon>
        <taxon>Entelegynae</taxon>
        <taxon>Araneoidea</taxon>
        <taxon>Araneidae</taxon>
        <taxon>Caerostris</taxon>
    </lineage>
</organism>
<gene>
    <name evidence="1" type="ORF">CEXT_596681</name>
</gene>
<dbReference type="EMBL" id="BPLR01007330">
    <property type="protein sequence ID" value="GIY16117.1"/>
    <property type="molecule type" value="Genomic_DNA"/>
</dbReference>
<evidence type="ECO:0000313" key="1">
    <source>
        <dbReference type="EMBL" id="GIY16117.1"/>
    </source>
</evidence>
<proteinExistence type="predicted"/>
<comment type="caution">
    <text evidence="1">The sequence shown here is derived from an EMBL/GenBank/DDBJ whole genome shotgun (WGS) entry which is preliminary data.</text>
</comment>
<dbReference type="Proteomes" id="UP001054945">
    <property type="component" value="Unassembled WGS sequence"/>
</dbReference>